<dbReference type="RefSeq" id="WP_091053406.1">
    <property type="nucleotide sequence ID" value="NZ_FNGF01000006.1"/>
</dbReference>
<dbReference type="AlphaFoldDB" id="A0A1G9KS07"/>
<feature type="transmembrane region" description="Helical" evidence="1">
    <location>
        <begin position="138"/>
        <end position="155"/>
    </location>
</feature>
<keyword evidence="1" id="KW-0812">Transmembrane</keyword>
<dbReference type="STRING" id="380244.SAMN05216298_4223"/>
<evidence type="ECO:0000256" key="1">
    <source>
        <dbReference type="SAM" id="Phobius"/>
    </source>
</evidence>
<protein>
    <submittedName>
        <fullName evidence="2">Uncharacterized protein</fullName>
    </submittedName>
</protein>
<dbReference type="OrthoDB" id="946604at2"/>
<feature type="transmembrane region" description="Helical" evidence="1">
    <location>
        <begin position="64"/>
        <end position="86"/>
    </location>
</feature>
<sequence length="194" mass="20489">MNNTLRAASLLLGPLLTAVATFFWEDTRHGLTASVIGLYATVAGVYGTLYLWDRLTAWKPWVGATGLVIALLGFLGGVAFSLQGVFEGLFDVSKTASLDAAAAHPAAANLVLWLPGPAYPLSLAALAIALAWSRLAPWPVWTGLLCSAVCFPLSRITRTEWIAHVADLLILAVFAALALLVLRGRLDPAPATTP</sequence>
<feature type="transmembrane region" description="Helical" evidence="1">
    <location>
        <begin position="161"/>
        <end position="182"/>
    </location>
</feature>
<organism evidence="2 3">
    <name type="scientific">Glycomyces sambucus</name>
    <dbReference type="NCBI Taxonomy" id="380244"/>
    <lineage>
        <taxon>Bacteria</taxon>
        <taxon>Bacillati</taxon>
        <taxon>Actinomycetota</taxon>
        <taxon>Actinomycetes</taxon>
        <taxon>Glycomycetales</taxon>
        <taxon>Glycomycetaceae</taxon>
        <taxon>Glycomyces</taxon>
    </lineage>
</organism>
<dbReference type="EMBL" id="FNGF01000006">
    <property type="protein sequence ID" value="SDL52508.1"/>
    <property type="molecule type" value="Genomic_DNA"/>
</dbReference>
<dbReference type="Proteomes" id="UP000198662">
    <property type="component" value="Unassembled WGS sequence"/>
</dbReference>
<keyword evidence="1" id="KW-0472">Membrane</keyword>
<proteinExistence type="predicted"/>
<feature type="transmembrane region" description="Helical" evidence="1">
    <location>
        <begin position="30"/>
        <end position="52"/>
    </location>
</feature>
<reference evidence="3" key="1">
    <citation type="submission" date="2016-10" db="EMBL/GenBank/DDBJ databases">
        <authorList>
            <person name="Varghese N."/>
            <person name="Submissions S."/>
        </authorList>
    </citation>
    <scope>NUCLEOTIDE SEQUENCE [LARGE SCALE GENOMIC DNA]</scope>
    <source>
        <strain evidence="3">CGMCC 4.3147</strain>
    </source>
</reference>
<evidence type="ECO:0000313" key="3">
    <source>
        <dbReference type="Proteomes" id="UP000198662"/>
    </source>
</evidence>
<feature type="transmembrane region" description="Helical" evidence="1">
    <location>
        <begin position="106"/>
        <end position="131"/>
    </location>
</feature>
<keyword evidence="3" id="KW-1185">Reference proteome</keyword>
<name>A0A1G9KS07_9ACTN</name>
<accession>A0A1G9KS07</accession>
<gene>
    <name evidence="2" type="ORF">SAMN05216298_4223</name>
</gene>
<keyword evidence="1" id="KW-1133">Transmembrane helix</keyword>
<evidence type="ECO:0000313" key="2">
    <source>
        <dbReference type="EMBL" id="SDL52508.1"/>
    </source>
</evidence>